<dbReference type="InterPro" id="IPR011010">
    <property type="entry name" value="DNA_brk_join_enz"/>
</dbReference>
<evidence type="ECO:0000256" key="1">
    <source>
        <dbReference type="ARBA" id="ARBA00023172"/>
    </source>
</evidence>
<dbReference type="EMBL" id="SNZF01000008">
    <property type="protein sequence ID" value="TDR35725.1"/>
    <property type="molecule type" value="Genomic_DNA"/>
</dbReference>
<evidence type="ECO:0000313" key="3">
    <source>
        <dbReference type="EMBL" id="TDR35725.1"/>
    </source>
</evidence>
<proteinExistence type="predicted"/>
<dbReference type="GO" id="GO:0003677">
    <property type="term" value="F:DNA binding"/>
    <property type="evidence" value="ECO:0007669"/>
    <property type="project" value="InterPro"/>
</dbReference>
<keyword evidence="4" id="KW-1185">Reference proteome</keyword>
<dbReference type="AlphaFoldDB" id="A0A4R6YH63"/>
<name>A0A4R6YH63_9HYPH</name>
<reference evidence="3 4" key="1">
    <citation type="submission" date="2019-03" db="EMBL/GenBank/DDBJ databases">
        <title>Genomic Encyclopedia of Type Strains, Phase IV (KMG-IV): sequencing the most valuable type-strain genomes for metagenomic binning, comparative biology and taxonomic classification.</title>
        <authorList>
            <person name="Goeker M."/>
        </authorList>
    </citation>
    <scope>NUCLEOTIDE SEQUENCE [LARGE SCALE GENOMIC DNA]</scope>
    <source>
        <strain evidence="3 4">DSM 11603</strain>
    </source>
</reference>
<evidence type="ECO:0008006" key="5">
    <source>
        <dbReference type="Google" id="ProtNLM"/>
    </source>
</evidence>
<dbReference type="GO" id="GO:0015074">
    <property type="term" value="P:DNA integration"/>
    <property type="evidence" value="ECO:0007669"/>
    <property type="project" value="InterPro"/>
</dbReference>
<evidence type="ECO:0000256" key="2">
    <source>
        <dbReference type="SAM" id="MobiDB-lite"/>
    </source>
</evidence>
<dbReference type="Proteomes" id="UP000294958">
    <property type="component" value="Unassembled WGS sequence"/>
</dbReference>
<dbReference type="RefSeq" id="WP_133674974.1">
    <property type="nucleotide sequence ID" value="NZ_SNZF01000008.1"/>
</dbReference>
<dbReference type="SUPFAM" id="SSF56349">
    <property type="entry name" value="DNA breaking-rejoining enzymes"/>
    <property type="match status" value="1"/>
</dbReference>
<feature type="region of interest" description="Disordered" evidence="2">
    <location>
        <begin position="1"/>
        <end position="43"/>
    </location>
</feature>
<protein>
    <recommendedName>
        <fullName evidence="5">Tyr recombinase domain-containing protein</fullName>
    </recommendedName>
</protein>
<dbReference type="GO" id="GO:0006310">
    <property type="term" value="P:DNA recombination"/>
    <property type="evidence" value="ECO:0007669"/>
    <property type="project" value="UniProtKB-KW"/>
</dbReference>
<sequence length="477" mass="52944">MPKVSPHPHVSWRDGRPRFQPGTELRAQGMKGTDLRWPQTPPDGWNITKLEPGDRNEGRWYSKGEAVDWSAAFVKKLAARKRPPRATPAKPVVARPAGKAPSLYTLERLFDEWFRSTKFQVPADPLERRRLRAARVVYADNTIADYRAKAAVLEAFDPSLWASPVDALSQPVLFGVYEELLATRGLATARGVIATLSVALSWGKRRGRFTFRENMGINPAADLGMSTPPPRVRFATRPEIEALIAVADRIGEPEIGDSIMLGLWTGQRQADRLELEDNGLMRGRRIFRQAKTGAIVAVLEAPELERRLAASAERRRPAKAEALMAASPQERQIIERRFRRVILNELVDRRAGMGNRQSWSPFERGYYSHRFARLRSYAVAGILDVAATAGAGRAVWIVKPCPSLEDFNDADLRDTAVTWMALAGATIPEIISVTGHTAASANTILKHYLAQHPEMADAAIGKMMAWFDAGGETEIGL</sequence>
<accession>A0A4R6YH63</accession>
<keyword evidence="1" id="KW-0233">DNA recombination</keyword>
<dbReference type="OrthoDB" id="8201432at2"/>
<dbReference type="Gene3D" id="1.10.443.10">
    <property type="entry name" value="Intergrase catalytic core"/>
    <property type="match status" value="1"/>
</dbReference>
<dbReference type="InterPro" id="IPR013762">
    <property type="entry name" value="Integrase-like_cat_sf"/>
</dbReference>
<organism evidence="3 4">
    <name type="scientific">Aquamicrobium defluvii</name>
    <dbReference type="NCBI Taxonomy" id="69279"/>
    <lineage>
        <taxon>Bacteria</taxon>
        <taxon>Pseudomonadati</taxon>
        <taxon>Pseudomonadota</taxon>
        <taxon>Alphaproteobacteria</taxon>
        <taxon>Hyphomicrobiales</taxon>
        <taxon>Phyllobacteriaceae</taxon>
        <taxon>Aquamicrobium</taxon>
    </lineage>
</organism>
<gene>
    <name evidence="3" type="ORF">DES43_108150</name>
</gene>
<comment type="caution">
    <text evidence="3">The sequence shown here is derived from an EMBL/GenBank/DDBJ whole genome shotgun (WGS) entry which is preliminary data.</text>
</comment>
<evidence type="ECO:0000313" key="4">
    <source>
        <dbReference type="Proteomes" id="UP000294958"/>
    </source>
</evidence>